<organism evidence="5 6">
    <name type="scientific">Lactiplantibacillus pentosus</name>
    <name type="common">Lactobacillus pentosus</name>
    <dbReference type="NCBI Taxonomy" id="1589"/>
    <lineage>
        <taxon>Bacteria</taxon>
        <taxon>Bacillati</taxon>
        <taxon>Bacillota</taxon>
        <taxon>Bacilli</taxon>
        <taxon>Lactobacillales</taxon>
        <taxon>Lactobacillaceae</taxon>
        <taxon>Lactiplantibacillus</taxon>
    </lineage>
</organism>
<name>A0AB37RJN6_LACPE</name>
<dbReference type="RefSeq" id="WP_003637512.1">
    <property type="nucleotide sequence ID" value="NZ_CP077099.1"/>
</dbReference>
<evidence type="ECO:0000259" key="4">
    <source>
        <dbReference type="SMART" id="SM00382"/>
    </source>
</evidence>
<comment type="caution">
    <text evidence="5">The sequence shown here is derived from an EMBL/GenBank/DDBJ whole genome shotgun (WGS) entry which is preliminary data.</text>
</comment>
<gene>
    <name evidence="5" type="ORF">D6U17_10435</name>
</gene>
<reference evidence="5 6" key="1">
    <citation type="submission" date="2018-10" db="EMBL/GenBank/DDBJ databases">
        <title>Genome sequences of five Lactobacillus pentosus strains isolated from brines of traditionally fermented spanish-style green table olives and differences between them.</title>
        <authorList>
            <person name="Jimenez Diaz R."/>
        </authorList>
    </citation>
    <scope>NUCLEOTIDE SEQUENCE [LARGE SCALE GENOMIC DNA]</scope>
    <source>
        <strain evidence="5 6">IG8</strain>
    </source>
</reference>
<evidence type="ECO:0000313" key="6">
    <source>
        <dbReference type="Proteomes" id="UP000281061"/>
    </source>
</evidence>
<dbReference type="SMART" id="SM00382">
    <property type="entry name" value="AAA"/>
    <property type="match status" value="1"/>
</dbReference>
<dbReference type="Proteomes" id="UP000281061">
    <property type="component" value="Unassembled WGS sequence"/>
</dbReference>
<evidence type="ECO:0000256" key="1">
    <source>
        <dbReference type="ARBA" id="ARBA00006914"/>
    </source>
</evidence>
<evidence type="ECO:0000313" key="5">
    <source>
        <dbReference type="EMBL" id="RMW54331.1"/>
    </source>
</evidence>
<sequence length="367" mass="41610">MYPELLKIIDGGLQSNPQKVRNYSVKLANYLENNGEYNVAKKISKLVNGMNTRTAELDSFTSKPLDSEAHVETVDLSIPVQTDEELFFDSFVENEILEFLKAYDKRDLLLEHGIESNNRLLLYGEPGTGKTSLARFISLQTNLPLVTTRLDGVVSSLLGSTSKNIRKVFQYAAQQPCILFLDEFDVLAKVRDDKNELGELKRVVNSLIQNIDAFDSNSILIAATNRPRLLDAAIWRRFDTKLELRTPNSKVRTQLINHFSKIMPTDFERDTKKKAKLVEITNQLTPDAIKTIFNKAAKNCLLRGDNKLSYAQLILETFIYKTPSKINDESAAKFMIDNLVSQNDTANHLSISIRKVRSIYKEVKDNG</sequence>
<dbReference type="EMBL" id="RDCL01000060">
    <property type="protein sequence ID" value="RMW54331.1"/>
    <property type="molecule type" value="Genomic_DNA"/>
</dbReference>
<dbReference type="InterPro" id="IPR003959">
    <property type="entry name" value="ATPase_AAA_core"/>
</dbReference>
<dbReference type="PANTHER" id="PTHR23073">
    <property type="entry name" value="26S PROTEASOME REGULATORY SUBUNIT"/>
    <property type="match status" value="1"/>
</dbReference>
<keyword evidence="3 5" id="KW-0067">ATP-binding</keyword>
<dbReference type="Gene3D" id="3.40.50.300">
    <property type="entry name" value="P-loop containing nucleotide triphosphate hydrolases"/>
    <property type="match status" value="1"/>
</dbReference>
<feature type="domain" description="AAA+ ATPase" evidence="4">
    <location>
        <begin position="116"/>
        <end position="248"/>
    </location>
</feature>
<accession>A0AB37RJN6</accession>
<dbReference type="AlphaFoldDB" id="A0AB37RJN6"/>
<dbReference type="GO" id="GO:0005524">
    <property type="term" value="F:ATP binding"/>
    <property type="evidence" value="ECO:0007669"/>
    <property type="project" value="UniProtKB-KW"/>
</dbReference>
<dbReference type="GO" id="GO:0016887">
    <property type="term" value="F:ATP hydrolysis activity"/>
    <property type="evidence" value="ECO:0007669"/>
    <property type="project" value="InterPro"/>
</dbReference>
<dbReference type="CDD" id="cd19481">
    <property type="entry name" value="RecA-like_protease"/>
    <property type="match status" value="1"/>
</dbReference>
<proteinExistence type="inferred from homology"/>
<keyword evidence="2" id="KW-0547">Nucleotide-binding</keyword>
<dbReference type="InterPro" id="IPR027417">
    <property type="entry name" value="P-loop_NTPase"/>
</dbReference>
<dbReference type="SUPFAM" id="SSF52540">
    <property type="entry name" value="P-loop containing nucleoside triphosphate hydrolases"/>
    <property type="match status" value="1"/>
</dbReference>
<dbReference type="InterPro" id="IPR050221">
    <property type="entry name" value="26S_Proteasome_ATPase"/>
</dbReference>
<dbReference type="InterPro" id="IPR003593">
    <property type="entry name" value="AAA+_ATPase"/>
</dbReference>
<dbReference type="Pfam" id="PF00004">
    <property type="entry name" value="AAA"/>
    <property type="match status" value="1"/>
</dbReference>
<protein>
    <submittedName>
        <fullName evidence="5">ATP-binding protein</fullName>
    </submittedName>
</protein>
<evidence type="ECO:0000256" key="3">
    <source>
        <dbReference type="ARBA" id="ARBA00022840"/>
    </source>
</evidence>
<evidence type="ECO:0000256" key="2">
    <source>
        <dbReference type="ARBA" id="ARBA00022741"/>
    </source>
</evidence>
<comment type="similarity">
    <text evidence="1">Belongs to the AAA ATPase family.</text>
</comment>